<sequence length="198" mass="22206">MTLFEVIRPLLPLLSDSDIKNLDSLYPDPAKIEESYYKETRDGVGPQYKRVEATYASYAYAAPVRQTAELASAGMDAAVYLYQWALESDVIEGARHGDNMKCETCDSSVVNKSETLKLTAQTHHAFITKGDPNGIKGELARRPVWERYLRDAPKAMVFGPENEELVGGEAGPPAALLDDIWMREESVFWWSKVELSQQ</sequence>
<dbReference type="Proteomes" id="UP001160390">
    <property type="component" value="Unassembled WGS sequence"/>
</dbReference>
<accession>A0AA35M6D0</accession>
<organism evidence="1 2">
    <name type="scientific">Clonostachys chloroleuca</name>
    <dbReference type="NCBI Taxonomy" id="1926264"/>
    <lineage>
        <taxon>Eukaryota</taxon>
        <taxon>Fungi</taxon>
        <taxon>Dikarya</taxon>
        <taxon>Ascomycota</taxon>
        <taxon>Pezizomycotina</taxon>
        <taxon>Sordariomycetes</taxon>
        <taxon>Hypocreomycetidae</taxon>
        <taxon>Hypocreales</taxon>
        <taxon>Bionectriaceae</taxon>
        <taxon>Clonostachys</taxon>
    </lineage>
</organism>
<protein>
    <submittedName>
        <fullName evidence="1">Uncharacterized protein</fullName>
    </submittedName>
</protein>
<proteinExistence type="predicted"/>
<dbReference type="InterPro" id="IPR029058">
    <property type="entry name" value="AB_hydrolase_fold"/>
</dbReference>
<name>A0AA35M6D0_9HYPO</name>
<dbReference type="EMBL" id="CABFNP030001105">
    <property type="protein sequence ID" value="CAI6091346.1"/>
    <property type="molecule type" value="Genomic_DNA"/>
</dbReference>
<dbReference type="SUPFAM" id="SSF53474">
    <property type="entry name" value="alpha/beta-Hydrolases"/>
    <property type="match status" value="1"/>
</dbReference>
<dbReference type="Gene3D" id="3.40.50.1820">
    <property type="entry name" value="alpha/beta hydrolase"/>
    <property type="match status" value="1"/>
</dbReference>
<dbReference type="AlphaFoldDB" id="A0AA35M6D0"/>
<keyword evidence="2" id="KW-1185">Reference proteome</keyword>
<comment type="caution">
    <text evidence="1">The sequence shown here is derived from an EMBL/GenBank/DDBJ whole genome shotgun (WGS) entry which is preliminary data.</text>
</comment>
<evidence type="ECO:0000313" key="2">
    <source>
        <dbReference type="Proteomes" id="UP001160390"/>
    </source>
</evidence>
<reference evidence="1" key="1">
    <citation type="submission" date="2023-01" db="EMBL/GenBank/DDBJ databases">
        <authorList>
            <person name="Piombo E."/>
        </authorList>
    </citation>
    <scope>NUCLEOTIDE SEQUENCE</scope>
</reference>
<evidence type="ECO:0000313" key="1">
    <source>
        <dbReference type="EMBL" id="CAI6091346.1"/>
    </source>
</evidence>
<gene>
    <name evidence="1" type="ORF">CCHLO57077_00018577</name>
</gene>